<accession>A0AA36CCB5</accession>
<dbReference type="Proteomes" id="UP001177023">
    <property type="component" value="Unassembled WGS sequence"/>
</dbReference>
<dbReference type="AlphaFoldDB" id="A0AA36CCB5"/>
<reference evidence="2" key="1">
    <citation type="submission" date="2023-06" db="EMBL/GenBank/DDBJ databases">
        <authorList>
            <person name="Delattre M."/>
        </authorList>
    </citation>
    <scope>NUCLEOTIDE SEQUENCE</scope>
    <source>
        <strain evidence="2">AF72</strain>
    </source>
</reference>
<feature type="signal peptide" evidence="1">
    <location>
        <begin position="1"/>
        <end position="19"/>
    </location>
</feature>
<proteinExistence type="predicted"/>
<evidence type="ECO:0000313" key="3">
    <source>
        <dbReference type="Proteomes" id="UP001177023"/>
    </source>
</evidence>
<gene>
    <name evidence="2" type="ORF">MSPICULIGERA_LOCUS4772</name>
</gene>
<sequence>MRLLPTIFLLTAFLAITLAQKRAVAAPPGVPLISCFRCLSTEPRCTRTCVGRYCYKLELRIEDADGQSGKIPKVKSGCTNSTDAGLEVGDDGICQTQGSSLPGSSTKKSETMCLCQTEKCNSSPATRWWLSLLLPAFVVLFLRR</sequence>
<keyword evidence="1" id="KW-0732">Signal</keyword>
<evidence type="ECO:0008006" key="4">
    <source>
        <dbReference type="Google" id="ProtNLM"/>
    </source>
</evidence>
<comment type="caution">
    <text evidence="2">The sequence shown here is derived from an EMBL/GenBank/DDBJ whole genome shotgun (WGS) entry which is preliminary data.</text>
</comment>
<evidence type="ECO:0000256" key="1">
    <source>
        <dbReference type="SAM" id="SignalP"/>
    </source>
</evidence>
<dbReference type="EMBL" id="CATQJA010001172">
    <property type="protein sequence ID" value="CAJ0566157.1"/>
    <property type="molecule type" value="Genomic_DNA"/>
</dbReference>
<evidence type="ECO:0000313" key="2">
    <source>
        <dbReference type="EMBL" id="CAJ0566157.1"/>
    </source>
</evidence>
<protein>
    <recommendedName>
        <fullName evidence="4">Activin types I and II receptor domain-containing protein</fullName>
    </recommendedName>
</protein>
<keyword evidence="3" id="KW-1185">Reference proteome</keyword>
<name>A0AA36CCB5_9BILA</name>
<feature type="non-terminal residue" evidence="2">
    <location>
        <position position="1"/>
    </location>
</feature>
<organism evidence="2 3">
    <name type="scientific">Mesorhabditis spiculigera</name>
    <dbReference type="NCBI Taxonomy" id="96644"/>
    <lineage>
        <taxon>Eukaryota</taxon>
        <taxon>Metazoa</taxon>
        <taxon>Ecdysozoa</taxon>
        <taxon>Nematoda</taxon>
        <taxon>Chromadorea</taxon>
        <taxon>Rhabditida</taxon>
        <taxon>Rhabditina</taxon>
        <taxon>Rhabditomorpha</taxon>
        <taxon>Rhabditoidea</taxon>
        <taxon>Rhabditidae</taxon>
        <taxon>Mesorhabditinae</taxon>
        <taxon>Mesorhabditis</taxon>
    </lineage>
</organism>
<feature type="chain" id="PRO_5041334516" description="Activin types I and II receptor domain-containing protein" evidence="1">
    <location>
        <begin position="20"/>
        <end position="144"/>
    </location>
</feature>